<dbReference type="PANTHER" id="PTHR28630:SF3">
    <property type="entry name" value="PEROXIREDOXIN-LIKE 2C"/>
    <property type="match status" value="1"/>
</dbReference>
<protein>
    <submittedName>
        <fullName evidence="2">Uncharacterized protein</fullName>
    </submittedName>
</protein>
<accession>A0A9W9LHL5</accession>
<dbReference type="PANTHER" id="PTHR28630">
    <property type="match status" value="1"/>
</dbReference>
<feature type="compositionally biased region" description="Basic and acidic residues" evidence="1">
    <location>
        <begin position="44"/>
        <end position="55"/>
    </location>
</feature>
<evidence type="ECO:0000313" key="2">
    <source>
        <dbReference type="EMBL" id="KAJ5156328.1"/>
    </source>
</evidence>
<evidence type="ECO:0000313" key="3">
    <source>
        <dbReference type="Proteomes" id="UP001146351"/>
    </source>
</evidence>
<dbReference type="Proteomes" id="UP001146351">
    <property type="component" value="Unassembled WGS sequence"/>
</dbReference>
<reference evidence="2" key="2">
    <citation type="journal article" date="2023" name="IMA Fungus">
        <title>Comparative genomic study of the Penicillium genus elucidates a diverse pangenome and 15 lateral gene transfer events.</title>
        <authorList>
            <person name="Petersen C."/>
            <person name="Sorensen T."/>
            <person name="Nielsen M.R."/>
            <person name="Sondergaard T.E."/>
            <person name="Sorensen J.L."/>
            <person name="Fitzpatrick D.A."/>
            <person name="Frisvad J.C."/>
            <person name="Nielsen K.L."/>
        </authorList>
    </citation>
    <scope>NUCLEOTIDE SEQUENCE</scope>
    <source>
        <strain evidence="2">IBT 21917</strain>
    </source>
</reference>
<dbReference type="InterPro" id="IPR032801">
    <property type="entry name" value="PXL2A/B/C"/>
</dbReference>
<feature type="region of interest" description="Disordered" evidence="1">
    <location>
        <begin position="1"/>
        <end position="55"/>
    </location>
</feature>
<dbReference type="EMBL" id="JAPQKO010000006">
    <property type="protein sequence ID" value="KAJ5156328.1"/>
    <property type="molecule type" value="Genomic_DNA"/>
</dbReference>
<sequence length="236" mass="25772">MATNLAAASVPGTANDESNATVSPPTTDAKTDNAVPSDELPSAETRRKAEELPVLDREGNSHAFKSLYQGPNSASRVLSCQEFLRALCESVRPEDLQRLPVSTSIAIVGCGDPRLIDFYATETKCPYPIYADPTRKLYDEFGMVMSFAMGARPAYFRQSMTSLIASSFVQGFKNLSNGLILKGGESRQNGGEFLFEGGEEKEMKWCHRMTNTRDHAGIPELKRVLDSEGKVLGTHA</sequence>
<keyword evidence="3" id="KW-1185">Reference proteome</keyword>
<organism evidence="2 3">
    <name type="scientific">Penicillium capsulatum</name>
    <dbReference type="NCBI Taxonomy" id="69766"/>
    <lineage>
        <taxon>Eukaryota</taxon>
        <taxon>Fungi</taxon>
        <taxon>Dikarya</taxon>
        <taxon>Ascomycota</taxon>
        <taxon>Pezizomycotina</taxon>
        <taxon>Eurotiomycetes</taxon>
        <taxon>Eurotiomycetidae</taxon>
        <taxon>Eurotiales</taxon>
        <taxon>Aspergillaceae</taxon>
        <taxon>Penicillium</taxon>
    </lineage>
</organism>
<dbReference type="Pfam" id="PF13911">
    <property type="entry name" value="AhpC-TSA_2"/>
    <property type="match status" value="1"/>
</dbReference>
<reference evidence="2" key="1">
    <citation type="submission" date="2022-11" db="EMBL/GenBank/DDBJ databases">
        <authorList>
            <person name="Petersen C."/>
        </authorList>
    </citation>
    <scope>NUCLEOTIDE SEQUENCE</scope>
    <source>
        <strain evidence="2">IBT 21917</strain>
    </source>
</reference>
<feature type="compositionally biased region" description="Polar residues" evidence="1">
    <location>
        <begin position="15"/>
        <end position="28"/>
    </location>
</feature>
<dbReference type="OrthoDB" id="40334at2759"/>
<evidence type="ECO:0000256" key="1">
    <source>
        <dbReference type="SAM" id="MobiDB-lite"/>
    </source>
</evidence>
<name>A0A9W9LHL5_9EURO</name>
<proteinExistence type="predicted"/>
<gene>
    <name evidence="2" type="ORF">N7492_009131</name>
</gene>
<comment type="caution">
    <text evidence="2">The sequence shown here is derived from an EMBL/GenBank/DDBJ whole genome shotgun (WGS) entry which is preliminary data.</text>
</comment>
<dbReference type="AlphaFoldDB" id="A0A9W9LHL5"/>